<dbReference type="GO" id="GO:0016788">
    <property type="term" value="F:hydrolase activity, acting on ester bonds"/>
    <property type="evidence" value="ECO:0007669"/>
    <property type="project" value="InterPro"/>
</dbReference>
<gene>
    <name evidence="3" type="ORF">ATE48_12010</name>
</gene>
<reference evidence="3 4" key="1">
    <citation type="submission" date="2015-11" db="EMBL/GenBank/DDBJ databases">
        <title>Whole-Genome Sequence of Candidatus Oderbacter manganicum from the National Park Lower Oder Valley, Germany.</title>
        <authorList>
            <person name="Braun B."/>
            <person name="Liere K."/>
            <person name="Szewzyk U."/>
        </authorList>
    </citation>
    <scope>NUCLEOTIDE SEQUENCE [LARGE SCALE GENOMIC DNA]</scope>
    <source>
        <strain evidence="3 4">OTSz_A_272</strain>
    </source>
</reference>
<dbReference type="Gene3D" id="1.10.575.10">
    <property type="entry name" value="P1 Nuclease"/>
    <property type="match status" value="1"/>
</dbReference>
<dbReference type="InParanoid" id="A0A1B1AJ44"/>
<organism evidence="3 4">
    <name type="scientific">Candidatus Viadribacter manganicus</name>
    <dbReference type="NCBI Taxonomy" id="1759059"/>
    <lineage>
        <taxon>Bacteria</taxon>
        <taxon>Pseudomonadati</taxon>
        <taxon>Pseudomonadota</taxon>
        <taxon>Alphaproteobacteria</taxon>
        <taxon>Hyphomonadales</taxon>
        <taxon>Hyphomonadaceae</taxon>
        <taxon>Candidatus Viadribacter</taxon>
    </lineage>
</organism>
<evidence type="ECO:0000313" key="4">
    <source>
        <dbReference type="Proteomes" id="UP000092498"/>
    </source>
</evidence>
<dbReference type="Gene3D" id="1.10.150.20">
    <property type="entry name" value="5' to 3' exonuclease, C-terminal subdomain"/>
    <property type="match status" value="1"/>
</dbReference>
<dbReference type="Proteomes" id="UP000092498">
    <property type="component" value="Chromosome"/>
</dbReference>
<dbReference type="SUPFAM" id="SSF48537">
    <property type="entry name" value="Phospholipase C/P1 nuclease"/>
    <property type="match status" value="1"/>
</dbReference>
<dbReference type="STRING" id="1759059.ATE48_12010"/>
<dbReference type="CDD" id="cd10981">
    <property type="entry name" value="ZnPC_S1P1"/>
    <property type="match status" value="1"/>
</dbReference>
<feature type="domain" description="Phospholipase C/D" evidence="1">
    <location>
        <begin position="17"/>
        <end position="138"/>
    </location>
</feature>
<dbReference type="InterPro" id="IPR025567">
    <property type="entry name" value="DUF4332"/>
</dbReference>
<dbReference type="Pfam" id="PF00882">
    <property type="entry name" value="Zn_dep_PLPC"/>
    <property type="match status" value="1"/>
</dbReference>
<dbReference type="RefSeq" id="WP_066771839.1">
    <property type="nucleotide sequence ID" value="NZ_CP013244.1"/>
</dbReference>
<dbReference type="InterPro" id="IPR008947">
    <property type="entry name" value="PLipase_C/P1_nuclease_dom_sf"/>
</dbReference>
<accession>A0A1B1AJ44</accession>
<feature type="domain" description="DUF4332" evidence="2">
    <location>
        <begin position="404"/>
        <end position="527"/>
    </location>
</feature>
<dbReference type="OrthoDB" id="268732at2"/>
<evidence type="ECO:0000313" key="3">
    <source>
        <dbReference type="EMBL" id="ANP46588.1"/>
    </source>
</evidence>
<evidence type="ECO:0000259" key="1">
    <source>
        <dbReference type="Pfam" id="PF00882"/>
    </source>
</evidence>
<protein>
    <submittedName>
        <fullName evidence="3">Uncharacterized protein</fullName>
    </submittedName>
</protein>
<dbReference type="EMBL" id="CP013244">
    <property type="protein sequence ID" value="ANP46588.1"/>
    <property type="molecule type" value="Genomic_DNA"/>
</dbReference>
<dbReference type="AlphaFoldDB" id="A0A1B1AJ44"/>
<sequence length="538" mass="59281">MSLLYAVVFASRCRSNHHRLAVDALRHLQSPDSERWRNLLLHFHAEYLAGAKAPDEVFKDFKNHVLHVREKEWGGAIESCEEWYRRTVRAMAAKDWKQAAYCAGVMSHYYVDPIQPFHTHQTEEENVIHRAVEWSFSKSYSTFQQILENDLGGYPKMDAPGGDNWLAEMVRAGAKLSNQYYETVIDHYDFAKGVKDPPAGLDQELKDTIAKLVGHAAVGLARILDRAFAEAAVRPPRMGDDLQGFFLALEIPIQAVLKTMDNAASRREVEAQYEEYRRTGKVRTTLGDDDKAVREMHALEVLKSPLSNLDAKWPREIGAKAGEGAPARAMSTKIPAIPRARQTRTIDLAPKAELPVIAPAPVPEPKQVKQQAPRELPEGAPLAKREKTLPKFTLNEGAPVVQAPSIGPKTAKRLEAVGVKTIADLLALNAEDGEQQIDARHISAKVIRDWQAQALLACTVPGMKSREAQALVACGIEDANALAASDATQLCEGVAQWGLSDEGQRAWGAAPAPTADDVATWIERAKRAIQEGKTNVAA</sequence>
<dbReference type="Pfam" id="PF14229">
    <property type="entry name" value="DUF4332"/>
    <property type="match status" value="1"/>
</dbReference>
<keyword evidence="4" id="KW-1185">Reference proteome</keyword>
<proteinExistence type="predicted"/>
<dbReference type="KEGG" id="cbot:ATE48_12010"/>
<dbReference type="InterPro" id="IPR029002">
    <property type="entry name" value="PLPC/GPLD1"/>
</dbReference>
<evidence type="ECO:0000259" key="2">
    <source>
        <dbReference type="Pfam" id="PF14229"/>
    </source>
</evidence>
<name>A0A1B1AJ44_9PROT</name>